<proteinExistence type="predicted"/>
<feature type="non-terminal residue" evidence="1">
    <location>
        <position position="168"/>
    </location>
</feature>
<dbReference type="AlphaFoldDB" id="A0A382JCP7"/>
<name>A0A382JCP7_9ZZZZ</name>
<sequence length="168" mass="18780">MKASSIELETGKLETDATPITSRRDFTKRSMQALLTISLLDHLCSSNLLAADAKLTAKKWLNEVNQIGVNVKGRKMKETEWQTQIEDLLQNKIALPELLKLIDFDAIEKSVKFVDNGARSVRPKFPEIEGVPDKLVFGHQVFALKKGRSVVPHGHNNMDTAFLVLKGN</sequence>
<accession>A0A382JCP7</accession>
<evidence type="ECO:0000313" key="1">
    <source>
        <dbReference type="EMBL" id="SVC09132.1"/>
    </source>
</evidence>
<dbReference type="EMBL" id="UINC01073048">
    <property type="protein sequence ID" value="SVC09132.1"/>
    <property type="molecule type" value="Genomic_DNA"/>
</dbReference>
<protein>
    <submittedName>
        <fullName evidence="1">Uncharacterized protein</fullName>
    </submittedName>
</protein>
<gene>
    <name evidence="1" type="ORF">METZ01_LOCUS261986</name>
</gene>
<organism evidence="1">
    <name type="scientific">marine metagenome</name>
    <dbReference type="NCBI Taxonomy" id="408172"/>
    <lineage>
        <taxon>unclassified sequences</taxon>
        <taxon>metagenomes</taxon>
        <taxon>ecological metagenomes</taxon>
    </lineage>
</organism>
<reference evidence="1" key="1">
    <citation type="submission" date="2018-05" db="EMBL/GenBank/DDBJ databases">
        <authorList>
            <person name="Lanie J.A."/>
            <person name="Ng W.-L."/>
            <person name="Kazmierczak K.M."/>
            <person name="Andrzejewski T.M."/>
            <person name="Davidsen T.M."/>
            <person name="Wayne K.J."/>
            <person name="Tettelin H."/>
            <person name="Glass J.I."/>
            <person name="Rusch D."/>
            <person name="Podicherti R."/>
            <person name="Tsui H.-C.T."/>
            <person name="Winkler M.E."/>
        </authorList>
    </citation>
    <scope>NUCLEOTIDE SEQUENCE</scope>
</reference>